<keyword evidence="3" id="KW-1185">Reference proteome</keyword>
<feature type="region of interest" description="Disordered" evidence="1">
    <location>
        <begin position="212"/>
        <end position="235"/>
    </location>
</feature>
<dbReference type="PANTHER" id="PTHR47331">
    <property type="entry name" value="PHD-TYPE DOMAIN-CONTAINING PROTEIN"/>
    <property type="match status" value="1"/>
</dbReference>
<name>A0ABY6LRS7_9ARAC</name>
<reference evidence="2 3" key="1">
    <citation type="submission" date="2022-01" db="EMBL/GenBank/DDBJ databases">
        <title>A chromosomal length assembly of Cordylochernes scorpioides.</title>
        <authorList>
            <person name="Zeh D."/>
            <person name="Zeh J."/>
        </authorList>
    </citation>
    <scope>NUCLEOTIDE SEQUENCE [LARGE SCALE GENOMIC DNA]</scope>
    <source>
        <strain evidence="2">IN4F17</strain>
        <tissue evidence="2">Whole Body</tissue>
    </source>
</reference>
<evidence type="ECO:0000256" key="1">
    <source>
        <dbReference type="SAM" id="MobiDB-lite"/>
    </source>
</evidence>
<dbReference type="EMBL" id="CP092883">
    <property type="protein sequence ID" value="UYV82215.1"/>
    <property type="molecule type" value="Genomic_DNA"/>
</dbReference>
<proteinExistence type="predicted"/>
<evidence type="ECO:0000313" key="3">
    <source>
        <dbReference type="Proteomes" id="UP001235939"/>
    </source>
</evidence>
<feature type="non-terminal residue" evidence="2">
    <location>
        <position position="544"/>
    </location>
</feature>
<evidence type="ECO:0000313" key="2">
    <source>
        <dbReference type="EMBL" id="UYV82215.1"/>
    </source>
</evidence>
<accession>A0ABY6LRS7</accession>
<organism evidence="2 3">
    <name type="scientific">Cordylochernes scorpioides</name>
    <dbReference type="NCBI Taxonomy" id="51811"/>
    <lineage>
        <taxon>Eukaryota</taxon>
        <taxon>Metazoa</taxon>
        <taxon>Ecdysozoa</taxon>
        <taxon>Arthropoda</taxon>
        <taxon>Chelicerata</taxon>
        <taxon>Arachnida</taxon>
        <taxon>Pseudoscorpiones</taxon>
        <taxon>Cheliferoidea</taxon>
        <taxon>Chernetidae</taxon>
        <taxon>Cordylochernes</taxon>
    </lineage>
</organism>
<dbReference type="Proteomes" id="UP001235939">
    <property type="component" value="Chromosome 21"/>
</dbReference>
<protein>
    <submittedName>
        <fullName evidence="2">Uncharacterized protein</fullName>
    </submittedName>
</protein>
<gene>
    <name evidence="2" type="ORF">LAZ67_21001357</name>
</gene>
<sequence>MDPTRSAQEGMSSYKLPKMALTVYDGKCLEWLGWWSQFKTIHESPVLSEVKKFQYLVQSMRAGTRADRLALQDRFGDKVILTEVYVRQLLKMVINNARKKTLTLESLYDQVESHLRALESLGVTTQQNASFLYPLVETSLPKDLLRIWQRSVLAGYSEDEEELPITIDQRLPRLLQFLKREVKGEQRIEYMREGFGTQIRCSQYRALHLPRQVSMDNRDHGERRNTEEPRASTGEQDFALSGMHVRTAIPKALLATARVLVCPTDAARQKILWRETSNKPMIPYRLNTITYGTSPAPFLALITLIQLAIDEGSQYPRAAEALRKETWKRLGCTDRRTYKITVEENSRTIGMSSNSSDTPLVGLKGNPGHSAAWIQRCLRRCDEQGVLRVGGRLRWAPGIPYHQKYPRLIAIRGTAELTYNTFREYCDQKFEGQRGGVLLERRTGLTKSEREGSVSNLANKLSETPVGEWSTPWSQTIIPFWLCDLDVSKGLGGHLLQGCVICCRYNRTTQHQFMSDLPKERLTPGKPFTVSGVDYEGPIQWKSS</sequence>
<feature type="compositionally biased region" description="Basic and acidic residues" evidence="1">
    <location>
        <begin position="216"/>
        <end position="230"/>
    </location>
</feature>